<feature type="binding site" evidence="8">
    <location>
        <position position="203"/>
    </location>
    <ligand>
        <name>Mg(2+)</name>
        <dbReference type="ChEBI" id="CHEBI:18420"/>
    </ligand>
</feature>
<reference evidence="12" key="2">
    <citation type="submission" date="2016-10" db="EMBL/GenBank/DDBJ databases">
        <authorList>
            <person name="Varghese N."/>
            <person name="Submissions S."/>
        </authorList>
    </citation>
    <scope>NUCLEOTIDE SEQUENCE [LARGE SCALE GENOMIC DNA]</scope>
    <source>
        <strain evidence="12">DSM 1551</strain>
    </source>
</reference>
<dbReference type="InterPro" id="IPR006073">
    <property type="entry name" value="GTP-bd"/>
</dbReference>
<reference evidence="10 13" key="3">
    <citation type="journal article" date="2020" name="Microbiome">
        <title>Single-cell genomics of uncultured bacteria reveals dietary fiber responders in the mouse gut microbiota.</title>
        <authorList>
            <person name="Chijiiwa R."/>
            <person name="Hosokawa M."/>
            <person name="Kogawa M."/>
            <person name="Nishikawa Y."/>
            <person name="Ide K."/>
            <person name="Sakanashi C."/>
            <person name="Takahashi K."/>
            <person name="Takeyama H."/>
        </authorList>
    </citation>
    <scope>NUCLEOTIDE SEQUENCE [LARGE SCALE GENOMIC DNA]</scope>
    <source>
        <strain evidence="10">IMSAGC_017</strain>
    </source>
</reference>
<dbReference type="Pfam" id="PF16360">
    <property type="entry name" value="GTP-bdg_M"/>
    <property type="match status" value="1"/>
</dbReference>
<dbReference type="PANTHER" id="PTHR10229:SF4">
    <property type="entry name" value="GTPASE HFLX"/>
    <property type="match status" value="1"/>
</dbReference>
<evidence type="ECO:0000256" key="3">
    <source>
        <dbReference type="ARBA" id="ARBA00022741"/>
    </source>
</evidence>
<comment type="subunit">
    <text evidence="6">Monomer. Associates with the 50S ribosomal subunit.</text>
</comment>
<dbReference type="AlphaFoldDB" id="A0A1I0FZK3"/>
<evidence type="ECO:0000256" key="8">
    <source>
        <dbReference type="PIRSR" id="PIRSR006809-2"/>
    </source>
</evidence>
<name>A0A1I0FZK3_9FIRM</name>
<dbReference type="GO" id="GO:0046872">
    <property type="term" value="F:metal ion binding"/>
    <property type="evidence" value="ECO:0007669"/>
    <property type="project" value="UniProtKB-KW"/>
</dbReference>
<evidence type="ECO:0000256" key="6">
    <source>
        <dbReference type="HAMAP-Rule" id="MF_00900"/>
    </source>
</evidence>
<gene>
    <name evidence="6 10" type="primary">hflX</name>
    <name evidence="10" type="ORF">IMSAGC017_02184</name>
    <name evidence="11" type="ORF">SAMN04489758_1243</name>
</gene>
<proteinExistence type="inferred from homology"/>
<dbReference type="InterPro" id="IPR027417">
    <property type="entry name" value="P-loop_NTPase"/>
</dbReference>
<comment type="similarity">
    <text evidence="6">Belongs to the TRAFAC class OBG-HflX-like GTPase superfamily. HflX GTPase family.</text>
</comment>
<comment type="cofactor">
    <cofactor evidence="8">
        <name>Mg(2+)</name>
        <dbReference type="ChEBI" id="CHEBI:18420"/>
    </cofactor>
</comment>
<organism evidence="11 12">
    <name type="scientific">Thomasclavelia cocleata</name>
    <dbReference type="NCBI Taxonomy" id="69824"/>
    <lineage>
        <taxon>Bacteria</taxon>
        <taxon>Bacillati</taxon>
        <taxon>Bacillota</taxon>
        <taxon>Erysipelotrichia</taxon>
        <taxon>Erysipelotrichales</taxon>
        <taxon>Coprobacillaceae</taxon>
        <taxon>Thomasclavelia</taxon>
    </lineage>
</organism>
<dbReference type="GO" id="GO:0005525">
    <property type="term" value="F:GTP binding"/>
    <property type="evidence" value="ECO:0007669"/>
    <property type="project" value="UniProtKB-UniRule"/>
</dbReference>
<dbReference type="Proteomes" id="UP000490821">
    <property type="component" value="Unassembled WGS sequence"/>
</dbReference>
<dbReference type="GO" id="GO:0003924">
    <property type="term" value="F:GTPase activity"/>
    <property type="evidence" value="ECO:0007669"/>
    <property type="project" value="UniProtKB-UniRule"/>
</dbReference>
<evidence type="ECO:0000313" key="10">
    <source>
        <dbReference type="EMBL" id="GFI42137.1"/>
    </source>
</evidence>
<keyword evidence="12" id="KW-1185">Reference proteome</keyword>
<dbReference type="InterPro" id="IPR042108">
    <property type="entry name" value="GTPase_HflX_N_sf"/>
</dbReference>
<dbReference type="Gene3D" id="3.40.50.300">
    <property type="entry name" value="P-loop containing nucleotide triphosphate hydrolases"/>
    <property type="match status" value="1"/>
</dbReference>
<evidence type="ECO:0000256" key="5">
    <source>
        <dbReference type="ARBA" id="ARBA00023134"/>
    </source>
</evidence>
<dbReference type="InterPro" id="IPR030394">
    <property type="entry name" value="G_HFLX_dom"/>
</dbReference>
<protein>
    <recommendedName>
        <fullName evidence="6">GTPase HflX</fullName>
    </recommendedName>
    <alternativeName>
        <fullName evidence="6">GTP-binding protein HflX</fullName>
    </alternativeName>
</protein>
<dbReference type="CDD" id="cd01878">
    <property type="entry name" value="HflX"/>
    <property type="match status" value="1"/>
</dbReference>
<evidence type="ECO:0000313" key="13">
    <source>
        <dbReference type="Proteomes" id="UP000490821"/>
    </source>
</evidence>
<feature type="binding site" evidence="8">
    <location>
        <position position="226"/>
    </location>
    <ligand>
        <name>Mg(2+)</name>
        <dbReference type="ChEBI" id="CHEBI:18420"/>
    </ligand>
</feature>
<evidence type="ECO:0000256" key="4">
    <source>
        <dbReference type="ARBA" id="ARBA00022842"/>
    </source>
</evidence>
<accession>A0A1I0FZK3</accession>
<dbReference type="NCBIfam" id="TIGR03156">
    <property type="entry name" value="GTP_HflX"/>
    <property type="match status" value="1"/>
</dbReference>
<dbReference type="GO" id="GO:0005737">
    <property type="term" value="C:cytoplasm"/>
    <property type="evidence" value="ECO:0007669"/>
    <property type="project" value="UniProtKB-SubCell"/>
</dbReference>
<feature type="binding site" evidence="7">
    <location>
        <begin position="196"/>
        <end position="203"/>
    </location>
    <ligand>
        <name>GTP</name>
        <dbReference type="ChEBI" id="CHEBI:37565"/>
    </ligand>
</feature>
<feature type="binding site" evidence="7">
    <location>
        <begin position="245"/>
        <end position="248"/>
    </location>
    <ligand>
        <name>GTP</name>
        <dbReference type="ChEBI" id="CHEBI:37565"/>
    </ligand>
</feature>
<dbReference type="InterPro" id="IPR032305">
    <property type="entry name" value="GTP-bd_M"/>
</dbReference>
<keyword evidence="3 6" id="KW-0547">Nucleotide-binding</keyword>
<comment type="function">
    <text evidence="6">GTPase that associates with the 50S ribosomal subunit and may have a role during protein synthesis or ribosome biogenesis.</text>
</comment>
<feature type="binding site" evidence="7">
    <location>
        <begin position="311"/>
        <end position="314"/>
    </location>
    <ligand>
        <name>GTP</name>
        <dbReference type="ChEBI" id="CHEBI:37565"/>
    </ligand>
</feature>
<keyword evidence="2 8" id="KW-0479">Metal-binding</keyword>
<dbReference type="GeneID" id="78288818"/>
<dbReference type="Proteomes" id="UP000198558">
    <property type="component" value="Unassembled WGS sequence"/>
</dbReference>
<evidence type="ECO:0000256" key="2">
    <source>
        <dbReference type="ARBA" id="ARBA00022723"/>
    </source>
</evidence>
<reference evidence="11" key="1">
    <citation type="submission" date="2016-10" db="EMBL/GenBank/DDBJ databases">
        <authorList>
            <person name="de Groot N.N."/>
        </authorList>
    </citation>
    <scope>NUCLEOTIDE SEQUENCE [LARGE SCALE GENOMIC DNA]</scope>
    <source>
        <strain evidence="11">DSM 1551</strain>
    </source>
</reference>
<dbReference type="RefSeq" id="WP_092354719.1">
    <property type="nucleotide sequence ID" value="NZ_BLMI01000267.1"/>
</dbReference>
<sequence>MNALIVGVRYQDMNYDLDNSLIELEQLCKACNIEVTKKCIQSLDKINPSLYIGTGKVQEIKAMLNDIDIVIFDEELTPLQVKNLTDSLDIEITDRTDLILRIFEVRAQSKEAKLQVEIAKGQYLLPRLAGMKEHLYSQQGGSGFRGSGEKQIELDRRLIANQVLQAKKQLAKIVKQRQNQRKRRKNNEMKVIALVGYTNSGKSTLMNAFCINKDKQVLQKDMLFATLETATRSVMINHHSCLLTDTVGFIERLPHHLIQAFRSTLEEVVEADLLVHVVDASNPNYESYIKTTNLVLEELGVKDTPMIYAYNKVDLNKYGFIVPLDPYVFISAKERIGLDQLEKTISDILFKDYAIYHLNIPYQDGEIFKYLHQHNLVLEFQYLENSIYLKVEMHPKEINKYSKYLLKN</sequence>
<dbReference type="PRINTS" id="PR00326">
    <property type="entry name" value="GTP1OBG"/>
</dbReference>
<dbReference type="GO" id="GO:0043022">
    <property type="term" value="F:ribosome binding"/>
    <property type="evidence" value="ECO:0007669"/>
    <property type="project" value="TreeGrafter"/>
</dbReference>
<dbReference type="EMBL" id="BLMI01000267">
    <property type="protein sequence ID" value="GFI42137.1"/>
    <property type="molecule type" value="Genomic_DNA"/>
</dbReference>
<dbReference type="PANTHER" id="PTHR10229">
    <property type="entry name" value="GTP-BINDING PROTEIN HFLX"/>
    <property type="match status" value="1"/>
</dbReference>
<keyword evidence="1 6" id="KW-0963">Cytoplasm</keyword>
<dbReference type="Pfam" id="PF01926">
    <property type="entry name" value="MMR_HSR1"/>
    <property type="match status" value="1"/>
</dbReference>
<feature type="binding site" evidence="7">
    <location>
        <begin position="331"/>
        <end position="333"/>
    </location>
    <ligand>
        <name>GTP</name>
        <dbReference type="ChEBI" id="CHEBI:37565"/>
    </ligand>
</feature>
<dbReference type="HAMAP" id="MF_00900">
    <property type="entry name" value="GTPase_HflX"/>
    <property type="match status" value="1"/>
</dbReference>
<comment type="subcellular location">
    <subcellularLocation>
        <location evidence="6">Cytoplasm</location>
    </subcellularLocation>
    <text evidence="6">May associate with membranes.</text>
</comment>
<evidence type="ECO:0000313" key="12">
    <source>
        <dbReference type="Proteomes" id="UP000198558"/>
    </source>
</evidence>
<dbReference type="SUPFAM" id="SSF52540">
    <property type="entry name" value="P-loop containing nucleoside triphosphate hydrolases"/>
    <property type="match status" value="1"/>
</dbReference>
<dbReference type="Pfam" id="PF13167">
    <property type="entry name" value="GTP-bdg_N"/>
    <property type="match status" value="1"/>
</dbReference>
<dbReference type="PROSITE" id="PS51705">
    <property type="entry name" value="G_HFLX"/>
    <property type="match status" value="1"/>
</dbReference>
<keyword evidence="4 8" id="KW-0460">Magnesium</keyword>
<dbReference type="Gene3D" id="6.10.250.2860">
    <property type="match status" value="1"/>
</dbReference>
<evidence type="ECO:0000256" key="1">
    <source>
        <dbReference type="ARBA" id="ARBA00022490"/>
    </source>
</evidence>
<dbReference type="InterPro" id="IPR016496">
    <property type="entry name" value="GTPase_HflX"/>
</dbReference>
<keyword evidence="5 6" id="KW-0342">GTP-binding</keyword>
<evidence type="ECO:0000256" key="7">
    <source>
        <dbReference type="PIRSR" id="PIRSR006809-1"/>
    </source>
</evidence>
<dbReference type="OrthoDB" id="9812272at2"/>
<dbReference type="PIRSF" id="PIRSF006809">
    <property type="entry name" value="GTP-binding_hflX_prd"/>
    <property type="match status" value="1"/>
</dbReference>
<feature type="domain" description="Hflx-type G" evidence="9">
    <location>
        <begin position="190"/>
        <end position="353"/>
    </location>
</feature>
<dbReference type="FunFam" id="3.40.50.11060:FF:000001">
    <property type="entry name" value="GTPase HflX"/>
    <property type="match status" value="1"/>
</dbReference>
<dbReference type="InterPro" id="IPR025121">
    <property type="entry name" value="GTPase_HflX_N"/>
</dbReference>
<evidence type="ECO:0000259" key="9">
    <source>
        <dbReference type="PROSITE" id="PS51705"/>
    </source>
</evidence>
<dbReference type="Gene3D" id="3.40.50.11060">
    <property type="entry name" value="GTPase HflX, N-terminal domain"/>
    <property type="match status" value="1"/>
</dbReference>
<dbReference type="EMBL" id="FOIN01000024">
    <property type="protein sequence ID" value="SET63859.1"/>
    <property type="molecule type" value="Genomic_DNA"/>
</dbReference>
<evidence type="ECO:0000313" key="11">
    <source>
        <dbReference type="EMBL" id="SET63859.1"/>
    </source>
</evidence>